<dbReference type="InterPro" id="IPR036661">
    <property type="entry name" value="Luciferase-like_sf"/>
</dbReference>
<dbReference type="CDD" id="cd00347">
    <property type="entry name" value="Flavin_utilizing_monoxygenases"/>
    <property type="match status" value="1"/>
</dbReference>
<sequence length="50" mass="5782">MKIGIFDHVEKLPSISLSEQYSNRISLVQRADELGFYSYHVAEHHHSPLT</sequence>
<proteinExistence type="predicted"/>
<dbReference type="SUPFAM" id="SSF51679">
    <property type="entry name" value="Bacterial luciferase-like"/>
    <property type="match status" value="1"/>
</dbReference>
<gene>
    <name evidence="1" type="ORF">METZ01_LOCUS426459</name>
</gene>
<name>A0A382XSG7_9ZZZZ</name>
<evidence type="ECO:0000313" key="1">
    <source>
        <dbReference type="EMBL" id="SVD73605.1"/>
    </source>
</evidence>
<dbReference type="EMBL" id="UINC01169858">
    <property type="protein sequence ID" value="SVD73605.1"/>
    <property type="molecule type" value="Genomic_DNA"/>
</dbReference>
<accession>A0A382XSG7</accession>
<dbReference type="Gene3D" id="3.20.20.30">
    <property type="entry name" value="Luciferase-like domain"/>
    <property type="match status" value="1"/>
</dbReference>
<reference evidence="1" key="1">
    <citation type="submission" date="2018-05" db="EMBL/GenBank/DDBJ databases">
        <authorList>
            <person name="Lanie J.A."/>
            <person name="Ng W.-L."/>
            <person name="Kazmierczak K.M."/>
            <person name="Andrzejewski T.M."/>
            <person name="Davidsen T.M."/>
            <person name="Wayne K.J."/>
            <person name="Tettelin H."/>
            <person name="Glass J.I."/>
            <person name="Rusch D."/>
            <person name="Podicherti R."/>
            <person name="Tsui H.-C.T."/>
            <person name="Winkler M.E."/>
        </authorList>
    </citation>
    <scope>NUCLEOTIDE SEQUENCE</scope>
</reference>
<protein>
    <recommendedName>
        <fullName evidence="2">Luciferase-like domain-containing protein</fullName>
    </recommendedName>
</protein>
<dbReference type="GO" id="GO:0016705">
    <property type="term" value="F:oxidoreductase activity, acting on paired donors, with incorporation or reduction of molecular oxygen"/>
    <property type="evidence" value="ECO:0007669"/>
    <property type="project" value="InterPro"/>
</dbReference>
<feature type="non-terminal residue" evidence="1">
    <location>
        <position position="50"/>
    </location>
</feature>
<evidence type="ECO:0008006" key="2">
    <source>
        <dbReference type="Google" id="ProtNLM"/>
    </source>
</evidence>
<dbReference type="AlphaFoldDB" id="A0A382XSG7"/>
<organism evidence="1">
    <name type="scientific">marine metagenome</name>
    <dbReference type="NCBI Taxonomy" id="408172"/>
    <lineage>
        <taxon>unclassified sequences</taxon>
        <taxon>metagenomes</taxon>
        <taxon>ecological metagenomes</taxon>
    </lineage>
</organism>